<evidence type="ECO:0000313" key="3">
    <source>
        <dbReference type="EMBL" id="GAA1522925.1"/>
    </source>
</evidence>
<dbReference type="EMBL" id="BAAAQD010000008">
    <property type="protein sequence ID" value="GAA1522925.1"/>
    <property type="molecule type" value="Genomic_DNA"/>
</dbReference>
<keyword evidence="1" id="KW-1133">Transmembrane helix</keyword>
<protein>
    <recommendedName>
        <fullName evidence="2">DUF7144 domain-containing protein</fullName>
    </recommendedName>
</protein>
<evidence type="ECO:0000313" key="4">
    <source>
        <dbReference type="Proteomes" id="UP001501470"/>
    </source>
</evidence>
<proteinExistence type="predicted"/>
<dbReference type="InterPro" id="IPR055568">
    <property type="entry name" value="DUF7144"/>
</dbReference>
<feature type="domain" description="DUF7144" evidence="2">
    <location>
        <begin position="48"/>
        <end position="160"/>
    </location>
</feature>
<feature type="transmembrane region" description="Helical" evidence="1">
    <location>
        <begin position="91"/>
        <end position="110"/>
    </location>
</feature>
<evidence type="ECO:0000259" key="2">
    <source>
        <dbReference type="Pfam" id="PF23636"/>
    </source>
</evidence>
<keyword evidence="1" id="KW-0812">Transmembrane</keyword>
<dbReference type="Proteomes" id="UP001501470">
    <property type="component" value="Unassembled WGS sequence"/>
</dbReference>
<name>A0ABN2ANS5_9ACTN</name>
<keyword evidence="1" id="KW-0472">Membrane</keyword>
<feature type="transmembrane region" description="Helical" evidence="1">
    <location>
        <begin position="141"/>
        <end position="159"/>
    </location>
</feature>
<evidence type="ECO:0000256" key="1">
    <source>
        <dbReference type="SAM" id="Phobius"/>
    </source>
</evidence>
<sequence>MPVLVSTGAGTAHTYSRTVSHLKPILHTAEAVGRVRRMDSGGGVVKEWTTFGTTMLALVGTLNVSQGLLVGFASGGIGFNRNDVAFTSATTWATATVTLGVLLGVTGFALRARKTSARAVAVSIVALHAISQLAMLRAYPAWSLLMITLDVIILFVLTVPKGRAAAAGVEPEEAPIASVTKLALRRNSRNDRYRGRHKAGRPIVRHEDVILVDIVEELEPAVGRVPVGTDVDVIDLDSPQVWVRAVGHATVPMIVAEPVHEMDDSFIAVQCASLDPLMDPLPVLMAAQADTAIIEGVMVEDDEEISEELAAIGARPYVTQ</sequence>
<reference evidence="3 4" key="1">
    <citation type="journal article" date="2019" name="Int. J. Syst. Evol. Microbiol.">
        <title>The Global Catalogue of Microorganisms (GCM) 10K type strain sequencing project: providing services to taxonomists for standard genome sequencing and annotation.</title>
        <authorList>
            <consortium name="The Broad Institute Genomics Platform"/>
            <consortium name="The Broad Institute Genome Sequencing Center for Infectious Disease"/>
            <person name="Wu L."/>
            <person name="Ma J."/>
        </authorList>
    </citation>
    <scope>NUCLEOTIDE SEQUENCE [LARGE SCALE GENOMIC DNA]</scope>
    <source>
        <strain evidence="3 4">JCM 15933</strain>
    </source>
</reference>
<dbReference type="Pfam" id="PF23636">
    <property type="entry name" value="DUF7144"/>
    <property type="match status" value="1"/>
</dbReference>
<comment type="caution">
    <text evidence="3">The sequence shown here is derived from an EMBL/GenBank/DDBJ whole genome shotgun (WGS) entry which is preliminary data.</text>
</comment>
<organism evidence="3 4">
    <name type="scientific">Dactylosporangium maewongense</name>
    <dbReference type="NCBI Taxonomy" id="634393"/>
    <lineage>
        <taxon>Bacteria</taxon>
        <taxon>Bacillati</taxon>
        <taxon>Actinomycetota</taxon>
        <taxon>Actinomycetes</taxon>
        <taxon>Micromonosporales</taxon>
        <taxon>Micromonosporaceae</taxon>
        <taxon>Dactylosporangium</taxon>
    </lineage>
</organism>
<gene>
    <name evidence="3" type="ORF">GCM10009827_044110</name>
</gene>
<feature type="transmembrane region" description="Helical" evidence="1">
    <location>
        <begin position="56"/>
        <end position="79"/>
    </location>
</feature>
<keyword evidence="4" id="KW-1185">Reference proteome</keyword>
<accession>A0ABN2ANS5</accession>